<dbReference type="Gene3D" id="3.40.50.150">
    <property type="entry name" value="Vaccinia Virus protein VP39"/>
    <property type="match status" value="1"/>
</dbReference>
<evidence type="ECO:0000313" key="3">
    <source>
        <dbReference type="Proteomes" id="UP001597083"/>
    </source>
</evidence>
<dbReference type="Pfam" id="PF08241">
    <property type="entry name" value="Methyltransf_11"/>
    <property type="match status" value="1"/>
</dbReference>
<dbReference type="InterPro" id="IPR029063">
    <property type="entry name" value="SAM-dependent_MTases_sf"/>
</dbReference>
<dbReference type="PANTHER" id="PTHR43591">
    <property type="entry name" value="METHYLTRANSFERASE"/>
    <property type="match status" value="1"/>
</dbReference>
<reference evidence="3" key="1">
    <citation type="journal article" date="2019" name="Int. J. Syst. Evol. Microbiol.">
        <title>The Global Catalogue of Microorganisms (GCM) 10K type strain sequencing project: providing services to taxonomists for standard genome sequencing and annotation.</title>
        <authorList>
            <consortium name="The Broad Institute Genomics Platform"/>
            <consortium name="The Broad Institute Genome Sequencing Center for Infectious Disease"/>
            <person name="Wu L."/>
            <person name="Ma J."/>
        </authorList>
    </citation>
    <scope>NUCLEOTIDE SEQUENCE [LARGE SCALE GENOMIC DNA]</scope>
    <source>
        <strain evidence="3">JCM 31696</strain>
    </source>
</reference>
<dbReference type="SUPFAM" id="SSF53335">
    <property type="entry name" value="S-adenosyl-L-methionine-dependent methyltransferases"/>
    <property type="match status" value="1"/>
</dbReference>
<proteinExistence type="predicted"/>
<dbReference type="EMBL" id="JBHTIR010003943">
    <property type="protein sequence ID" value="MFD0856074.1"/>
    <property type="molecule type" value="Genomic_DNA"/>
</dbReference>
<dbReference type="Proteomes" id="UP001597083">
    <property type="component" value="Unassembled WGS sequence"/>
</dbReference>
<protein>
    <submittedName>
        <fullName evidence="2">Class I SAM-dependent methyltransferase</fullName>
        <ecNumber evidence="2">2.1.1.-</ecNumber>
    </submittedName>
</protein>
<evidence type="ECO:0000313" key="2">
    <source>
        <dbReference type="EMBL" id="MFD0856074.1"/>
    </source>
</evidence>
<feature type="non-terminal residue" evidence="2">
    <location>
        <position position="205"/>
    </location>
</feature>
<organism evidence="2 3">
    <name type="scientific">Actinomadura adrarensis</name>
    <dbReference type="NCBI Taxonomy" id="1819600"/>
    <lineage>
        <taxon>Bacteria</taxon>
        <taxon>Bacillati</taxon>
        <taxon>Actinomycetota</taxon>
        <taxon>Actinomycetes</taxon>
        <taxon>Streptosporangiales</taxon>
        <taxon>Thermomonosporaceae</taxon>
        <taxon>Actinomadura</taxon>
    </lineage>
</organism>
<keyword evidence="2" id="KW-0489">Methyltransferase</keyword>
<feature type="domain" description="Methyltransferase type 11" evidence="1">
    <location>
        <begin position="52"/>
        <end position="136"/>
    </location>
</feature>
<name>A0ABW3CQ21_9ACTN</name>
<keyword evidence="2" id="KW-0808">Transferase</keyword>
<dbReference type="EC" id="2.1.1.-" evidence="2"/>
<keyword evidence="3" id="KW-1185">Reference proteome</keyword>
<dbReference type="GO" id="GO:0008168">
    <property type="term" value="F:methyltransferase activity"/>
    <property type="evidence" value="ECO:0007669"/>
    <property type="project" value="UniProtKB-KW"/>
</dbReference>
<comment type="caution">
    <text evidence="2">The sequence shown here is derived from an EMBL/GenBank/DDBJ whole genome shotgun (WGS) entry which is preliminary data.</text>
</comment>
<dbReference type="GO" id="GO:0032259">
    <property type="term" value="P:methylation"/>
    <property type="evidence" value="ECO:0007669"/>
    <property type="project" value="UniProtKB-KW"/>
</dbReference>
<dbReference type="PANTHER" id="PTHR43591:SF24">
    <property type="entry name" value="2-METHOXY-6-POLYPRENYL-1,4-BENZOQUINOL METHYLASE, MITOCHONDRIAL"/>
    <property type="match status" value="1"/>
</dbReference>
<evidence type="ECO:0000259" key="1">
    <source>
        <dbReference type="Pfam" id="PF08241"/>
    </source>
</evidence>
<sequence>MAEGGGLLPGDYDDDPGRFAANQEATRRFSRVGDVHPVVVRRFADETCGSVVDIGGGNGVLARALGDNGVRTVVVDRAELLKEAPRPAVRADATRLPFRDGCFDGAAALWMLYHLPDPLLVLREAQRVVRAGGVVAVCTSSRFNDPELAPVLPGWGTPLTFDAENAAGLLGAVFEDVDVQRWDEPLVDIPDRAALKLFLRGRGLS</sequence>
<gene>
    <name evidence="2" type="ORF">ACFQ07_27795</name>
</gene>
<accession>A0ABW3CQ21</accession>
<dbReference type="InterPro" id="IPR013216">
    <property type="entry name" value="Methyltransf_11"/>
</dbReference>